<dbReference type="EMBL" id="SMAR01000031">
    <property type="protein sequence ID" value="TCT34754.1"/>
    <property type="molecule type" value="Genomic_DNA"/>
</dbReference>
<dbReference type="AlphaFoldDB" id="A0A4R3NKF3"/>
<evidence type="ECO:0000313" key="3">
    <source>
        <dbReference type="EMBL" id="TCT34754.1"/>
    </source>
</evidence>
<dbReference type="InterPro" id="IPR005064">
    <property type="entry name" value="BUG"/>
</dbReference>
<evidence type="ECO:0000313" key="4">
    <source>
        <dbReference type="Proteomes" id="UP000295097"/>
    </source>
</evidence>
<reference evidence="3 4" key="1">
    <citation type="submission" date="2019-03" db="EMBL/GenBank/DDBJ databases">
        <title>Freshwater and sediment microbial communities from various areas in North America, analyzing microbe dynamics in response to fracking.</title>
        <authorList>
            <person name="Lamendella R."/>
        </authorList>
    </citation>
    <scope>NUCLEOTIDE SEQUENCE [LARGE SCALE GENOMIC DNA]</scope>
    <source>
        <strain evidence="3 4">175.2</strain>
    </source>
</reference>
<evidence type="ECO:0000256" key="1">
    <source>
        <dbReference type="ARBA" id="ARBA00006987"/>
    </source>
</evidence>
<organism evidence="3 4">
    <name type="scientific">Martelella mediterranea</name>
    <dbReference type="NCBI Taxonomy" id="293089"/>
    <lineage>
        <taxon>Bacteria</taxon>
        <taxon>Pseudomonadati</taxon>
        <taxon>Pseudomonadota</taxon>
        <taxon>Alphaproteobacteria</taxon>
        <taxon>Hyphomicrobiales</taxon>
        <taxon>Aurantimonadaceae</taxon>
        <taxon>Martelella</taxon>
    </lineage>
</organism>
<dbReference type="PIRSF" id="PIRSF017082">
    <property type="entry name" value="YflP"/>
    <property type="match status" value="1"/>
</dbReference>
<dbReference type="OrthoDB" id="7250490at2"/>
<dbReference type="PANTHER" id="PTHR42928:SF5">
    <property type="entry name" value="BLR1237 PROTEIN"/>
    <property type="match status" value="1"/>
</dbReference>
<keyword evidence="4" id="KW-1185">Reference proteome</keyword>
<dbReference type="Gene3D" id="3.40.190.150">
    <property type="entry name" value="Bordetella uptake gene, domain 1"/>
    <property type="match status" value="1"/>
</dbReference>
<dbReference type="RefSeq" id="WP_132313503.1">
    <property type="nucleotide sequence ID" value="NZ_SMAR01000031.1"/>
</dbReference>
<sequence>MNKAIFSAAILAATGFGHAAVAQDCNWVPERPVNVIVPWGAGGTTDANARQLATALQDRFGVPFNVVNRTGGNGVTGHTAISRARPDGYTIGAATVEIDTMHWFGLTDLTYEDITPIALMNMPAAGVIVNADSPFESLTELLDYARENPGELTASGTALGGIWHLALAGMLEAEGMDPQAIRWVPSQGSASALQELLAHGVDMVTPSLEEGKSLIDSGEVRALAYMSDTPSQAFPDVPLTAEELDSGWTLAAFTSISGPKDLPENITCSYEAALEEIVASDRWAEFRASLGAPVVWGDAAQLRSVMEAYDESLGATIEAIGMKKND</sequence>
<dbReference type="SUPFAM" id="SSF53850">
    <property type="entry name" value="Periplasmic binding protein-like II"/>
    <property type="match status" value="1"/>
</dbReference>
<dbReference type="PANTHER" id="PTHR42928">
    <property type="entry name" value="TRICARBOXYLATE-BINDING PROTEIN"/>
    <property type="match status" value="1"/>
</dbReference>
<keyword evidence="2" id="KW-0732">Signal</keyword>
<protein>
    <submittedName>
        <fullName evidence="3">Tripartite-type tricarboxylate transporter receptor subunit TctC</fullName>
    </submittedName>
</protein>
<proteinExistence type="inferred from homology"/>
<dbReference type="InterPro" id="IPR042100">
    <property type="entry name" value="Bug_dom1"/>
</dbReference>
<dbReference type="Pfam" id="PF03401">
    <property type="entry name" value="TctC"/>
    <property type="match status" value="1"/>
</dbReference>
<comment type="caution">
    <text evidence="3">The sequence shown here is derived from an EMBL/GenBank/DDBJ whole genome shotgun (WGS) entry which is preliminary data.</text>
</comment>
<evidence type="ECO:0000256" key="2">
    <source>
        <dbReference type="SAM" id="SignalP"/>
    </source>
</evidence>
<dbReference type="Proteomes" id="UP000295097">
    <property type="component" value="Unassembled WGS sequence"/>
</dbReference>
<keyword evidence="3" id="KW-0675">Receptor</keyword>
<dbReference type="CDD" id="cd07012">
    <property type="entry name" value="PBP2_Bug_TTT"/>
    <property type="match status" value="1"/>
</dbReference>
<feature type="signal peptide" evidence="2">
    <location>
        <begin position="1"/>
        <end position="19"/>
    </location>
</feature>
<gene>
    <name evidence="3" type="ORF">EDC90_103138</name>
</gene>
<accession>A0A4R3NKF3</accession>
<comment type="similarity">
    <text evidence="1">Belongs to the UPF0065 (bug) family.</text>
</comment>
<dbReference type="Gene3D" id="3.40.190.10">
    <property type="entry name" value="Periplasmic binding protein-like II"/>
    <property type="match status" value="1"/>
</dbReference>
<name>A0A4R3NKF3_9HYPH</name>
<feature type="chain" id="PRO_5020308772" evidence="2">
    <location>
        <begin position="20"/>
        <end position="326"/>
    </location>
</feature>